<dbReference type="Proteomes" id="UP000444316">
    <property type="component" value="Unassembled WGS sequence"/>
</dbReference>
<comment type="caution">
    <text evidence="6">The sequence shown here is derived from an EMBL/GenBank/DDBJ whole genome shotgun (WGS) entry which is preliminary data.</text>
</comment>
<organism evidence="6 7">
    <name type="scientific">Duganella fentianensis</name>
    <dbReference type="NCBI Taxonomy" id="2692177"/>
    <lineage>
        <taxon>Bacteria</taxon>
        <taxon>Pseudomonadati</taxon>
        <taxon>Pseudomonadota</taxon>
        <taxon>Betaproteobacteria</taxon>
        <taxon>Burkholderiales</taxon>
        <taxon>Oxalobacteraceae</taxon>
        <taxon>Telluria group</taxon>
        <taxon>Duganella</taxon>
    </lineage>
</organism>
<evidence type="ECO:0000313" key="7">
    <source>
        <dbReference type="Proteomes" id="UP000444316"/>
    </source>
</evidence>
<dbReference type="InterPro" id="IPR050469">
    <property type="entry name" value="Diguanylate_Cyclase"/>
</dbReference>
<feature type="region of interest" description="Disordered" evidence="4">
    <location>
        <begin position="932"/>
        <end position="951"/>
    </location>
</feature>
<evidence type="ECO:0000256" key="4">
    <source>
        <dbReference type="SAM" id="MobiDB-lite"/>
    </source>
</evidence>
<proteinExistence type="predicted"/>
<accession>A0A845I0A1</accession>
<feature type="coiled-coil region" evidence="3">
    <location>
        <begin position="685"/>
        <end position="712"/>
    </location>
</feature>
<dbReference type="GO" id="GO:0052621">
    <property type="term" value="F:diguanylate cyclase activity"/>
    <property type="evidence" value="ECO:0007669"/>
    <property type="project" value="UniProtKB-EC"/>
</dbReference>
<feature type="domain" description="GGDEF" evidence="5">
    <location>
        <begin position="759"/>
        <end position="898"/>
    </location>
</feature>
<dbReference type="GO" id="GO:0043709">
    <property type="term" value="P:cell adhesion involved in single-species biofilm formation"/>
    <property type="evidence" value="ECO:0007669"/>
    <property type="project" value="TreeGrafter"/>
</dbReference>
<dbReference type="PANTHER" id="PTHR45138">
    <property type="entry name" value="REGULATORY COMPONENTS OF SENSORY TRANSDUCTION SYSTEM"/>
    <property type="match status" value="1"/>
</dbReference>
<reference evidence="6" key="1">
    <citation type="submission" date="2019-12" db="EMBL/GenBank/DDBJ databases">
        <title>Novel species isolated from a subtropical stream in China.</title>
        <authorList>
            <person name="Lu H."/>
        </authorList>
    </citation>
    <scope>NUCLEOTIDE SEQUENCE [LARGE SCALE GENOMIC DNA]</scope>
    <source>
        <strain evidence="6">FT93W</strain>
    </source>
</reference>
<evidence type="ECO:0000259" key="5">
    <source>
        <dbReference type="PROSITE" id="PS50887"/>
    </source>
</evidence>
<comment type="catalytic activity">
    <reaction evidence="2">
        <text>2 GTP = 3',3'-c-di-GMP + 2 diphosphate</text>
        <dbReference type="Rhea" id="RHEA:24898"/>
        <dbReference type="ChEBI" id="CHEBI:33019"/>
        <dbReference type="ChEBI" id="CHEBI:37565"/>
        <dbReference type="ChEBI" id="CHEBI:58805"/>
        <dbReference type="EC" id="2.7.7.65"/>
    </reaction>
</comment>
<dbReference type="GO" id="GO:0005886">
    <property type="term" value="C:plasma membrane"/>
    <property type="evidence" value="ECO:0007669"/>
    <property type="project" value="TreeGrafter"/>
</dbReference>
<dbReference type="AlphaFoldDB" id="A0A845I0A1"/>
<dbReference type="PROSITE" id="PS50887">
    <property type="entry name" value="GGDEF"/>
    <property type="match status" value="1"/>
</dbReference>
<gene>
    <name evidence="6" type="ORF">GTP23_16500</name>
</gene>
<name>A0A845I0A1_9BURK</name>
<dbReference type="InterPro" id="IPR029787">
    <property type="entry name" value="Nucleotide_cyclase"/>
</dbReference>
<dbReference type="InterPro" id="IPR019734">
    <property type="entry name" value="TPR_rpt"/>
</dbReference>
<dbReference type="GO" id="GO:1902201">
    <property type="term" value="P:negative regulation of bacterial-type flagellum-dependent cell motility"/>
    <property type="evidence" value="ECO:0007669"/>
    <property type="project" value="TreeGrafter"/>
</dbReference>
<protein>
    <recommendedName>
        <fullName evidence="1">diguanylate cyclase</fullName>
        <ecNumber evidence="1">2.7.7.65</ecNumber>
    </recommendedName>
</protein>
<dbReference type="InterPro" id="IPR000160">
    <property type="entry name" value="GGDEF_dom"/>
</dbReference>
<keyword evidence="7" id="KW-1185">Reference proteome</keyword>
<evidence type="ECO:0000313" key="6">
    <source>
        <dbReference type="EMBL" id="MYN46649.1"/>
    </source>
</evidence>
<dbReference type="InterPro" id="IPR003018">
    <property type="entry name" value="GAF"/>
</dbReference>
<dbReference type="EMBL" id="WWCL01000003">
    <property type="protein sequence ID" value="MYN46649.1"/>
    <property type="molecule type" value="Genomic_DNA"/>
</dbReference>
<dbReference type="InterPro" id="IPR011990">
    <property type="entry name" value="TPR-like_helical_dom_sf"/>
</dbReference>
<dbReference type="Gene3D" id="3.30.450.40">
    <property type="match status" value="1"/>
</dbReference>
<dbReference type="SMART" id="SM00065">
    <property type="entry name" value="GAF"/>
    <property type="match status" value="1"/>
</dbReference>
<dbReference type="PANTHER" id="PTHR45138:SF9">
    <property type="entry name" value="DIGUANYLATE CYCLASE DGCM-RELATED"/>
    <property type="match status" value="1"/>
</dbReference>
<dbReference type="Pfam" id="PF13185">
    <property type="entry name" value="GAF_2"/>
    <property type="match status" value="1"/>
</dbReference>
<dbReference type="EC" id="2.7.7.65" evidence="1"/>
<dbReference type="Pfam" id="PF00990">
    <property type="entry name" value="GGDEF"/>
    <property type="match status" value="1"/>
</dbReference>
<dbReference type="Gene3D" id="1.25.40.10">
    <property type="entry name" value="Tetratricopeptide repeat domain"/>
    <property type="match status" value="1"/>
</dbReference>
<dbReference type="SUPFAM" id="SSF55073">
    <property type="entry name" value="Nucleotide cyclase"/>
    <property type="match status" value="1"/>
</dbReference>
<dbReference type="CDD" id="cd01949">
    <property type="entry name" value="GGDEF"/>
    <property type="match status" value="1"/>
</dbReference>
<evidence type="ECO:0000256" key="2">
    <source>
        <dbReference type="ARBA" id="ARBA00034247"/>
    </source>
</evidence>
<dbReference type="Gene3D" id="3.30.70.270">
    <property type="match status" value="1"/>
</dbReference>
<dbReference type="InterPro" id="IPR043128">
    <property type="entry name" value="Rev_trsase/Diguanyl_cyclase"/>
</dbReference>
<dbReference type="SUPFAM" id="SSF48452">
    <property type="entry name" value="TPR-like"/>
    <property type="match status" value="1"/>
</dbReference>
<dbReference type="InterPro" id="IPR029016">
    <property type="entry name" value="GAF-like_dom_sf"/>
</dbReference>
<dbReference type="SMART" id="SM00028">
    <property type="entry name" value="TPR"/>
    <property type="match status" value="3"/>
</dbReference>
<sequence>MFVRDEELAQWQAALADAQGAQRWPLLELLAWHLRQRDPPQARRLCAELAPFLPLLPAAQAALTRSRVLLIDAEAEGLHGRLNAAQLLCLQAQQQLELASAGLPREAALACADLEWLQAGIAIDRGDSRAADQALARAAEAARSAGDAVRIDVIDAASGIFDTFIDWQAAQQRWGQRFSTDLTGVAPTAAGWISDFFGTCAFQRSEYGRAIGHLMLSFETALATGQIRRAIVIATNIGNAFTSLNAHEAALDWMQRGLDLARPTGWPLSIGMGLMQTAETLRQLGQREAAQTLLREALHTLQALSGSRAFAVALEYQGDLALDLGHHQAALDSFTQLAARGDALRQSDFRSSARRGQAHALSHLGRADEALAAAQAALQLAREHVDASAQIAALNVLAEIHAQHALPAPANMQAASPVLHYLLLALEVAGTIDGYTVSGALLDAIAREYAATGNYERAYAISLQAGAARDQIHSQQATNRAIAMQVQYQTERAQTEGEHHRQLAAAEAQRAEVLQQTSATLTHLSAIGQEITAHLDAAAVFRALDRHVHGLLDATHFSIFLLEPDGEWLTCAFGTEDGNQLPAVRVALSDPLANSARCVRERREILVELGEADLTPNLIPGTLPTLSLLFAPLHVGDRVLGVMTVQSLQAGAYGERERLIFRTLCAYGAIALDNARAYRQVAATLKALSATQEQLLEKNLELERAYKALEEVSLTDQLTGLRNRRFFLQNVDADVALSLRAHDAGQHRELTICDQTAAKDLVFFMVDLDHFKEVNDRYGHAAGDSILVQMRERLREVFRESDYVIRWGGEEFLVLARATHREEAHVVAERMRRAVAEREFILPDGATLAKTCSIGFACFPFLPEQPRLLSWSQVVELADQGLYIAKRSGRNAWAALYSTAATQSAGVFPRLMQQLEQAVTAGEVRLVTNLAGPPNLGGERRRTGLSSDLEI</sequence>
<dbReference type="SUPFAM" id="SSF55781">
    <property type="entry name" value="GAF domain-like"/>
    <property type="match status" value="1"/>
</dbReference>
<dbReference type="NCBIfam" id="TIGR00254">
    <property type="entry name" value="GGDEF"/>
    <property type="match status" value="1"/>
</dbReference>
<evidence type="ECO:0000256" key="3">
    <source>
        <dbReference type="SAM" id="Coils"/>
    </source>
</evidence>
<dbReference type="SMART" id="SM00267">
    <property type="entry name" value="GGDEF"/>
    <property type="match status" value="1"/>
</dbReference>
<keyword evidence="3" id="KW-0175">Coiled coil</keyword>
<evidence type="ECO:0000256" key="1">
    <source>
        <dbReference type="ARBA" id="ARBA00012528"/>
    </source>
</evidence>